<accession>A0A381NKX1</accession>
<dbReference type="InterPro" id="IPR027492">
    <property type="entry name" value="RNA_MTrfase_RlmN"/>
</dbReference>
<organism evidence="14">
    <name type="scientific">marine metagenome</name>
    <dbReference type="NCBI Taxonomy" id="408172"/>
    <lineage>
        <taxon>unclassified sequences</taxon>
        <taxon>metagenomes</taxon>
        <taxon>ecological metagenomes</taxon>
    </lineage>
</organism>
<dbReference type="GO" id="GO:0070475">
    <property type="term" value="P:rRNA base methylation"/>
    <property type="evidence" value="ECO:0007669"/>
    <property type="project" value="InterPro"/>
</dbReference>
<dbReference type="PANTHER" id="PTHR30544:SF5">
    <property type="entry name" value="RADICAL SAM CORE DOMAIN-CONTAINING PROTEIN"/>
    <property type="match status" value="1"/>
</dbReference>
<dbReference type="InterPro" id="IPR013785">
    <property type="entry name" value="Aldolase_TIM"/>
</dbReference>
<dbReference type="AlphaFoldDB" id="A0A381NKX1"/>
<name>A0A381NKX1_9ZZZZ</name>
<keyword evidence="10" id="KW-0479">Metal-binding</keyword>
<dbReference type="NCBIfam" id="TIGR00048">
    <property type="entry name" value="rRNA_mod_RlmN"/>
    <property type="match status" value="1"/>
</dbReference>
<evidence type="ECO:0000256" key="4">
    <source>
        <dbReference type="ARBA" id="ARBA00022490"/>
    </source>
</evidence>
<evidence type="ECO:0000256" key="8">
    <source>
        <dbReference type="ARBA" id="ARBA00022691"/>
    </source>
</evidence>
<keyword evidence="8" id="KW-0949">S-adenosyl-L-methionine</keyword>
<evidence type="ECO:0000256" key="3">
    <source>
        <dbReference type="ARBA" id="ARBA00022485"/>
    </source>
</evidence>
<dbReference type="EMBL" id="UINC01000373">
    <property type="protein sequence ID" value="SUZ54183.1"/>
    <property type="molecule type" value="Genomic_DNA"/>
</dbReference>
<keyword evidence="5" id="KW-0698">rRNA processing</keyword>
<reference evidence="14" key="1">
    <citation type="submission" date="2018-05" db="EMBL/GenBank/DDBJ databases">
        <authorList>
            <person name="Lanie J.A."/>
            <person name="Ng W.-L."/>
            <person name="Kazmierczak K.M."/>
            <person name="Andrzejewski T.M."/>
            <person name="Davidsen T.M."/>
            <person name="Wayne K.J."/>
            <person name="Tettelin H."/>
            <person name="Glass J.I."/>
            <person name="Rusch D."/>
            <person name="Podicherti R."/>
            <person name="Tsui H.-C.T."/>
            <person name="Winkler M.E."/>
        </authorList>
    </citation>
    <scope>NUCLEOTIDE SEQUENCE</scope>
</reference>
<dbReference type="InterPro" id="IPR048641">
    <property type="entry name" value="RlmN_N"/>
</dbReference>
<evidence type="ECO:0000256" key="10">
    <source>
        <dbReference type="ARBA" id="ARBA00022723"/>
    </source>
</evidence>
<evidence type="ECO:0000256" key="5">
    <source>
        <dbReference type="ARBA" id="ARBA00022552"/>
    </source>
</evidence>
<keyword evidence="6" id="KW-0489">Methyltransferase</keyword>
<evidence type="ECO:0000256" key="11">
    <source>
        <dbReference type="ARBA" id="ARBA00023004"/>
    </source>
</evidence>
<dbReference type="SUPFAM" id="SSF102114">
    <property type="entry name" value="Radical SAM enzymes"/>
    <property type="match status" value="1"/>
</dbReference>
<dbReference type="SFLD" id="SFLDS00029">
    <property type="entry name" value="Radical_SAM"/>
    <property type="match status" value="1"/>
</dbReference>
<evidence type="ECO:0000256" key="9">
    <source>
        <dbReference type="ARBA" id="ARBA00022694"/>
    </source>
</evidence>
<evidence type="ECO:0000256" key="6">
    <source>
        <dbReference type="ARBA" id="ARBA00022603"/>
    </source>
</evidence>
<keyword evidence="11" id="KW-0408">Iron</keyword>
<keyword evidence="4" id="KW-0963">Cytoplasm</keyword>
<keyword evidence="9" id="KW-0819">tRNA processing</keyword>
<dbReference type="FunFam" id="3.20.20.70:FF:000014">
    <property type="entry name" value="Probable dual-specificity RNA methyltransferase RlmN"/>
    <property type="match status" value="1"/>
</dbReference>
<comment type="cofactor">
    <cofactor evidence="1">
        <name>[4Fe-4S] cluster</name>
        <dbReference type="ChEBI" id="CHEBI:49883"/>
    </cofactor>
</comment>
<evidence type="ECO:0000256" key="7">
    <source>
        <dbReference type="ARBA" id="ARBA00022679"/>
    </source>
</evidence>
<evidence type="ECO:0000256" key="2">
    <source>
        <dbReference type="ARBA" id="ARBA00004496"/>
    </source>
</evidence>
<dbReference type="InterPro" id="IPR004383">
    <property type="entry name" value="rRNA_lsu_MTrfase_RlmN/Cfr"/>
</dbReference>
<dbReference type="InterPro" id="IPR040072">
    <property type="entry name" value="Methyltransferase_A"/>
</dbReference>
<dbReference type="Gene3D" id="1.10.150.530">
    <property type="match status" value="1"/>
</dbReference>
<dbReference type="Gene3D" id="3.20.20.70">
    <property type="entry name" value="Aldolase class I"/>
    <property type="match status" value="1"/>
</dbReference>
<evidence type="ECO:0000256" key="12">
    <source>
        <dbReference type="ARBA" id="ARBA00023014"/>
    </source>
</evidence>
<dbReference type="CDD" id="cd01335">
    <property type="entry name" value="Radical_SAM"/>
    <property type="match status" value="1"/>
</dbReference>
<gene>
    <name evidence="14" type="ORF">METZ01_LOCUS7037</name>
</gene>
<feature type="domain" description="Radical SAM core" evidence="13">
    <location>
        <begin position="91"/>
        <end position="314"/>
    </location>
</feature>
<dbReference type="PANTHER" id="PTHR30544">
    <property type="entry name" value="23S RRNA METHYLTRANSFERASE"/>
    <property type="match status" value="1"/>
</dbReference>
<dbReference type="PIRSF" id="PIRSF006004">
    <property type="entry name" value="CHP00048"/>
    <property type="match status" value="1"/>
</dbReference>
<dbReference type="GO" id="GO:0030488">
    <property type="term" value="P:tRNA methylation"/>
    <property type="evidence" value="ECO:0007669"/>
    <property type="project" value="InterPro"/>
</dbReference>
<evidence type="ECO:0000313" key="14">
    <source>
        <dbReference type="EMBL" id="SUZ54183.1"/>
    </source>
</evidence>
<proteinExistence type="inferred from homology"/>
<dbReference type="InterPro" id="IPR058240">
    <property type="entry name" value="rSAM_sf"/>
</dbReference>
<dbReference type="GO" id="GO:0046872">
    <property type="term" value="F:metal ion binding"/>
    <property type="evidence" value="ECO:0007669"/>
    <property type="project" value="UniProtKB-KW"/>
</dbReference>
<dbReference type="GO" id="GO:0051539">
    <property type="term" value="F:4 iron, 4 sulfur cluster binding"/>
    <property type="evidence" value="ECO:0007669"/>
    <property type="project" value="UniProtKB-KW"/>
</dbReference>
<dbReference type="GO" id="GO:0008173">
    <property type="term" value="F:RNA methyltransferase activity"/>
    <property type="evidence" value="ECO:0007669"/>
    <property type="project" value="InterPro"/>
</dbReference>
<dbReference type="Pfam" id="PF04055">
    <property type="entry name" value="Radical_SAM"/>
    <property type="match status" value="1"/>
</dbReference>
<keyword evidence="12" id="KW-0411">Iron-sulfur</keyword>
<evidence type="ECO:0000256" key="1">
    <source>
        <dbReference type="ARBA" id="ARBA00001966"/>
    </source>
</evidence>
<comment type="subcellular location">
    <subcellularLocation>
        <location evidence="2">Cytoplasm</location>
    </subcellularLocation>
</comment>
<keyword evidence="3" id="KW-0004">4Fe-4S</keyword>
<dbReference type="InterPro" id="IPR007197">
    <property type="entry name" value="rSAM"/>
</dbReference>
<sequence length="335" mass="38435">MNHEELQTLCIKAGESKFRGGQLFEWLYRHGISSFDSMLNINKSFREHLNEHFILHTLTVENSLPSEEDKSVKILFRTRDDHFIETVSMVENNRHTVCLSSQVGCVLDCHFCATGKLGLKRNLSTGEIVDQLIYVRENTDQPITNVVFMGMGEPFHNYDNVLNASDIFHSPKGFNLASTRITISTAGLLPQINKFIKEKRRYKLAISLNASNDKVRTEIMPINKKWSINDLIKSGKEYSNQKKRLIMFEYVLLKGINDSEEDALELARLLQGIPCKINLIPYNEIEGKYQRPDETTITKFSEILHNYRDEYRVLVRWSKGQDIAAGCGQLAGQKT</sequence>
<evidence type="ECO:0000259" key="13">
    <source>
        <dbReference type="PROSITE" id="PS51918"/>
    </source>
</evidence>
<dbReference type="PROSITE" id="PS51918">
    <property type="entry name" value="RADICAL_SAM"/>
    <property type="match status" value="1"/>
</dbReference>
<dbReference type="Pfam" id="PF21016">
    <property type="entry name" value="RlmN_N"/>
    <property type="match status" value="1"/>
</dbReference>
<dbReference type="SFLD" id="SFLDG01062">
    <property type="entry name" value="methyltransferase_(Class_A)"/>
    <property type="match status" value="1"/>
</dbReference>
<keyword evidence="7" id="KW-0808">Transferase</keyword>
<dbReference type="SFLD" id="SFLDF00275">
    <property type="entry name" value="adenosine_C2_methyltransferase"/>
    <property type="match status" value="1"/>
</dbReference>
<dbReference type="GO" id="GO:0005737">
    <property type="term" value="C:cytoplasm"/>
    <property type="evidence" value="ECO:0007669"/>
    <property type="project" value="UniProtKB-SubCell"/>
</dbReference>
<dbReference type="HAMAP" id="MF_01849">
    <property type="entry name" value="RNA_methyltr_RlmN"/>
    <property type="match status" value="1"/>
</dbReference>
<protein>
    <recommendedName>
        <fullName evidence="13">Radical SAM core domain-containing protein</fullName>
    </recommendedName>
</protein>